<dbReference type="KEGG" id="cfus:CYFUS_005013"/>
<dbReference type="AlphaFoldDB" id="A0A250J6L7"/>
<accession>A0A250J6L7</accession>
<evidence type="ECO:0000313" key="2">
    <source>
        <dbReference type="EMBL" id="ATB39569.1"/>
    </source>
</evidence>
<dbReference type="EMBL" id="CP022098">
    <property type="protein sequence ID" value="ATB39569.1"/>
    <property type="molecule type" value="Genomic_DNA"/>
</dbReference>
<name>A0A250J6L7_9BACT</name>
<gene>
    <name evidence="2" type="ORF">CYFUS_005013</name>
</gene>
<protein>
    <submittedName>
        <fullName evidence="2">Uncharacterized protein</fullName>
    </submittedName>
</protein>
<evidence type="ECO:0000256" key="1">
    <source>
        <dbReference type="SAM" id="SignalP"/>
    </source>
</evidence>
<dbReference type="Proteomes" id="UP000217257">
    <property type="component" value="Chromosome"/>
</dbReference>
<sequence>MKNDWTRAATRGPMLLLIASCLAAGPVLAQVSPQNWQFKVSTTNKVTWVESKAYGSWQPQRTPSLAKALISTGPGVVQPPGKSTHFLQLDLLSVNYFGSGGHIGVMARGDLYTPSPVYQSTPYPFRGQGVILGDVSGYPTHFHPGVGYGLQCGAPPVTNTIAIEAAGDHTFGYWPPNCVFGFDSYGPAIQNGKQYRVTIAATYHDDGGGLGHYTTSWSLWDLDTWTYLGSRQVSYTYEKQLLNGQPVGGWFIGELSFHDNWVFYLNNVSDWWQ</sequence>
<keyword evidence="1" id="KW-0732">Signal</keyword>
<feature type="signal peptide" evidence="1">
    <location>
        <begin position="1"/>
        <end position="29"/>
    </location>
</feature>
<organism evidence="2 3">
    <name type="scientific">Cystobacter fuscus</name>
    <dbReference type="NCBI Taxonomy" id="43"/>
    <lineage>
        <taxon>Bacteria</taxon>
        <taxon>Pseudomonadati</taxon>
        <taxon>Myxococcota</taxon>
        <taxon>Myxococcia</taxon>
        <taxon>Myxococcales</taxon>
        <taxon>Cystobacterineae</taxon>
        <taxon>Archangiaceae</taxon>
        <taxon>Cystobacter</taxon>
    </lineage>
</organism>
<feature type="chain" id="PRO_5013190985" evidence="1">
    <location>
        <begin position="30"/>
        <end position="273"/>
    </location>
</feature>
<proteinExistence type="predicted"/>
<reference evidence="2 3" key="1">
    <citation type="submission" date="2017-06" db="EMBL/GenBank/DDBJ databases">
        <title>Sequencing and comparative analysis of myxobacterial genomes.</title>
        <authorList>
            <person name="Rupp O."/>
            <person name="Goesmann A."/>
            <person name="Sogaard-Andersen L."/>
        </authorList>
    </citation>
    <scope>NUCLEOTIDE SEQUENCE [LARGE SCALE GENOMIC DNA]</scope>
    <source>
        <strain evidence="2 3">DSM 52655</strain>
    </source>
</reference>
<dbReference type="RefSeq" id="WP_095987581.1">
    <property type="nucleotide sequence ID" value="NZ_CP022098.1"/>
</dbReference>
<evidence type="ECO:0000313" key="3">
    <source>
        <dbReference type="Proteomes" id="UP000217257"/>
    </source>
</evidence>